<proteinExistence type="predicted"/>
<dbReference type="Proteomes" id="UP000030742">
    <property type="component" value="Unassembled WGS sequence"/>
</dbReference>
<reference evidence="1 2" key="1">
    <citation type="journal article" date="2013" name="Genome Biol.">
        <title>Draft genome of the mountain pine beetle, Dendroctonus ponderosae Hopkins, a major forest pest.</title>
        <authorList>
            <person name="Keeling C.I."/>
            <person name="Yuen M.M."/>
            <person name="Liao N.Y."/>
            <person name="Docking T.R."/>
            <person name="Chan S.K."/>
            <person name="Taylor G.A."/>
            <person name="Palmquist D.L."/>
            <person name="Jackman S.D."/>
            <person name="Nguyen A."/>
            <person name="Li M."/>
            <person name="Henderson H."/>
            <person name="Janes J.K."/>
            <person name="Zhao Y."/>
            <person name="Pandoh P."/>
            <person name="Moore R."/>
            <person name="Sperling F.A."/>
            <person name="Huber D.P."/>
            <person name="Birol I."/>
            <person name="Jones S.J."/>
            <person name="Bohlmann J."/>
        </authorList>
    </citation>
    <scope>NUCLEOTIDE SEQUENCE</scope>
</reference>
<protein>
    <submittedName>
        <fullName evidence="1">Uncharacterized protein</fullName>
    </submittedName>
</protein>
<evidence type="ECO:0000313" key="2">
    <source>
        <dbReference type="Proteomes" id="UP000030742"/>
    </source>
</evidence>
<organism evidence="1 2">
    <name type="scientific">Dendroctonus ponderosae</name>
    <name type="common">Mountain pine beetle</name>
    <dbReference type="NCBI Taxonomy" id="77166"/>
    <lineage>
        <taxon>Eukaryota</taxon>
        <taxon>Metazoa</taxon>
        <taxon>Ecdysozoa</taxon>
        <taxon>Arthropoda</taxon>
        <taxon>Hexapoda</taxon>
        <taxon>Insecta</taxon>
        <taxon>Pterygota</taxon>
        <taxon>Neoptera</taxon>
        <taxon>Endopterygota</taxon>
        <taxon>Coleoptera</taxon>
        <taxon>Polyphaga</taxon>
        <taxon>Cucujiformia</taxon>
        <taxon>Curculionidae</taxon>
        <taxon>Scolytinae</taxon>
        <taxon>Dendroctonus</taxon>
    </lineage>
</organism>
<dbReference type="EMBL" id="KB632050">
    <property type="protein sequence ID" value="ERL88316.1"/>
    <property type="molecule type" value="Genomic_DNA"/>
</dbReference>
<evidence type="ECO:0000313" key="1">
    <source>
        <dbReference type="EMBL" id="ERL88316.1"/>
    </source>
</evidence>
<name>U4UCJ8_DENPD</name>
<gene>
    <name evidence="1" type="ORF">D910_05703</name>
</gene>
<dbReference type="AlphaFoldDB" id="U4UCJ8"/>
<sequence length="107" mass="12066">MHDLPWTCGKGIPNVRSPEGWVFITPPLIDVFSVLGKQVAMLDDRPRSTIQVDDRFIRLKALINRFITGNQILKNRTQNARNVAICSKTGRRRLNESGLSAKYSAKS</sequence>
<accession>U4UCJ8</accession>